<proteinExistence type="predicted"/>
<evidence type="ECO:0000313" key="1">
    <source>
        <dbReference type="EMBL" id="SUY47151.1"/>
    </source>
</evidence>
<keyword evidence="2" id="KW-1185">Reference proteome</keyword>
<protein>
    <submittedName>
        <fullName evidence="1">Uncharacterized protein</fullName>
    </submittedName>
</protein>
<dbReference type="EMBL" id="UFWZ01000001">
    <property type="protein sequence ID" value="SUY47151.1"/>
    <property type="molecule type" value="Genomic_DNA"/>
</dbReference>
<dbReference type="Proteomes" id="UP000254664">
    <property type="component" value="Unassembled WGS sequence"/>
</dbReference>
<organism evidence="1 2">
    <name type="scientific">Clostridium putrefaciens</name>
    <dbReference type="NCBI Taxonomy" id="99675"/>
    <lineage>
        <taxon>Bacteria</taxon>
        <taxon>Bacillati</taxon>
        <taxon>Bacillota</taxon>
        <taxon>Clostridia</taxon>
        <taxon>Eubacteriales</taxon>
        <taxon>Clostridiaceae</taxon>
        <taxon>Clostridium</taxon>
    </lineage>
</organism>
<sequence length="122" mass="14169">MKRSLNLKKLKDRRIVTISSNQALKDIVTINWNKEVLNGRKQVEVCGTNKVNKVVKAEVIKLEDKCSKTTVDINKNPFLLTVEDLKRNLVSYNISSLSVSHVNEWQKYKNRYSRILMKAKHV</sequence>
<dbReference type="AlphaFoldDB" id="A0A381J7E1"/>
<evidence type="ECO:0000313" key="2">
    <source>
        <dbReference type="Proteomes" id="UP000254664"/>
    </source>
</evidence>
<accession>A0A381J7E1</accession>
<name>A0A381J7E1_9CLOT</name>
<reference evidence="1 2" key="1">
    <citation type="submission" date="2018-06" db="EMBL/GenBank/DDBJ databases">
        <authorList>
            <consortium name="Pathogen Informatics"/>
            <person name="Doyle S."/>
        </authorList>
    </citation>
    <scope>NUCLEOTIDE SEQUENCE [LARGE SCALE GENOMIC DNA]</scope>
    <source>
        <strain evidence="1 2">NCTC9836</strain>
    </source>
</reference>
<dbReference type="RefSeq" id="WP_115641135.1">
    <property type="nucleotide sequence ID" value="NZ_UFWZ01000001.1"/>
</dbReference>
<gene>
    <name evidence="1" type="ORF">NCTC9836_01478</name>
</gene>